<dbReference type="InterPro" id="IPR037278">
    <property type="entry name" value="ARFGAP/RecO"/>
</dbReference>
<comment type="caution">
    <text evidence="1">The sequence shown here is derived from an EMBL/GenBank/DDBJ whole genome shotgun (WGS) entry which is preliminary data.</text>
</comment>
<dbReference type="InterPro" id="IPR003717">
    <property type="entry name" value="RecO"/>
</dbReference>
<dbReference type="RefSeq" id="WP_111517953.1">
    <property type="nucleotide sequence ID" value="NZ_QKUB01000001.1"/>
</dbReference>
<dbReference type="PANTHER" id="PTHR33991:SF1">
    <property type="entry name" value="DNA REPAIR PROTEIN RECO"/>
    <property type="match status" value="1"/>
</dbReference>
<keyword evidence="2" id="KW-1185">Reference proteome</keyword>
<organism evidence="1 2">
    <name type="scientific">Metamycoplasma auris</name>
    <dbReference type="NCBI Taxonomy" id="51363"/>
    <lineage>
        <taxon>Bacteria</taxon>
        <taxon>Bacillati</taxon>
        <taxon>Mycoplasmatota</taxon>
        <taxon>Mycoplasmoidales</taxon>
        <taxon>Metamycoplasmataceae</taxon>
        <taxon>Metamycoplasma</taxon>
    </lineage>
</organism>
<protein>
    <submittedName>
        <fullName evidence="1">DNA replication and repair protein RecO</fullName>
    </submittedName>
</protein>
<dbReference type="Pfam" id="PF02565">
    <property type="entry name" value="RecO_C"/>
    <property type="match status" value="1"/>
</dbReference>
<dbReference type="Proteomes" id="UP000249646">
    <property type="component" value="Unassembled WGS sequence"/>
</dbReference>
<reference evidence="1 2" key="1">
    <citation type="submission" date="2018-06" db="EMBL/GenBank/DDBJ databases">
        <title>Genomic Encyclopedia of Archaeal and Bacterial Type Strains, Phase II (KMG-II): from individual species to whole genera.</title>
        <authorList>
            <person name="Goeker M."/>
        </authorList>
    </citation>
    <scope>NUCLEOTIDE SEQUENCE [LARGE SCALE GENOMIC DNA]</scope>
    <source>
        <strain evidence="1 2">ATCC 51348</strain>
    </source>
</reference>
<sequence>MKDREFETLGIILEIKNHNDNDGILKILINDGIRFLYAKGIQKSQSKNKLNTPLLGLVNLEIIKSKFINKISTLKRAKVISVFPMNPMLQNIYNLVLYFLNYINNKNLDFNKYRIFLESVERNPNQSLSYLLLEILRVFGMKPNFESCVECKNKTNIIDFEFYKGGYLCKEHSNNYKNSDYLRALYWLEHDFSIFIKDFDENISIKINAEMIEILKSII</sequence>
<dbReference type="EMBL" id="QKUB01000001">
    <property type="protein sequence ID" value="PZW01516.1"/>
    <property type="molecule type" value="Genomic_DNA"/>
</dbReference>
<proteinExistence type="predicted"/>
<evidence type="ECO:0000313" key="1">
    <source>
        <dbReference type="EMBL" id="PZW01516.1"/>
    </source>
</evidence>
<dbReference type="NCBIfam" id="TIGR00613">
    <property type="entry name" value="reco"/>
    <property type="match status" value="1"/>
</dbReference>
<dbReference type="GO" id="GO:0043590">
    <property type="term" value="C:bacterial nucleoid"/>
    <property type="evidence" value="ECO:0007669"/>
    <property type="project" value="TreeGrafter"/>
</dbReference>
<dbReference type="AlphaFoldDB" id="A0A2W7I257"/>
<dbReference type="GO" id="GO:0006310">
    <property type="term" value="P:DNA recombination"/>
    <property type="evidence" value="ECO:0007669"/>
    <property type="project" value="InterPro"/>
</dbReference>
<dbReference type="PANTHER" id="PTHR33991">
    <property type="entry name" value="DNA REPAIR PROTEIN RECO"/>
    <property type="match status" value="1"/>
</dbReference>
<name>A0A2W7I257_9BACT</name>
<evidence type="ECO:0000313" key="2">
    <source>
        <dbReference type="Proteomes" id="UP000249646"/>
    </source>
</evidence>
<gene>
    <name evidence="1" type="ORF">BCF89_10134</name>
</gene>
<accession>A0A2W7I257</accession>
<dbReference type="GO" id="GO:0006302">
    <property type="term" value="P:double-strand break repair"/>
    <property type="evidence" value="ECO:0007669"/>
    <property type="project" value="TreeGrafter"/>
</dbReference>
<dbReference type="SUPFAM" id="SSF57863">
    <property type="entry name" value="ArfGap/RecO-like zinc finger"/>
    <property type="match status" value="1"/>
</dbReference>
<dbReference type="OrthoDB" id="404042at2"/>